<evidence type="ECO:0000313" key="3">
    <source>
        <dbReference type="Proteomes" id="UP000283644"/>
    </source>
</evidence>
<gene>
    <name evidence="2" type="ORF">D0Z08_05205</name>
</gene>
<sequence>MTTTSTHGTDRRPLLSDAEWERLLRIRATDPDAVSRAYAERRRPERLLSERGTLFLVAADHPARGALGTGGDSMAMANRRSLLARLVAALSHPDVDGVLGSPDIVEELLLLGALEGKVVIGSMNRGGLDGASWTMDDRFTGYDAESIRANRLEGGKMLLRIDDRDASTAGTLEGCARAVSELAAAGLMAMVEPLPYHRNDDGSLKLLKTSQALARAITVGSALGTTSAHTWLKMPSCDEPDVVFSATTLPCVVLGGVPGPDPGADLASWGQTLVQPAVRGLVVGRALLYPPDGNVYAAVDAAAQVLRAAHTEDVA</sequence>
<dbReference type="RefSeq" id="WP_118923321.1">
    <property type="nucleotide sequence ID" value="NZ_QXGH01000010.1"/>
</dbReference>
<proteinExistence type="predicted"/>
<evidence type="ECO:0000313" key="2">
    <source>
        <dbReference type="EMBL" id="RHW28366.1"/>
    </source>
</evidence>
<comment type="caution">
    <text evidence="2">The sequence shown here is derived from an EMBL/GenBank/DDBJ whole genome shotgun (WGS) entry which is preliminary data.</text>
</comment>
<dbReference type="AlphaFoldDB" id="A0A417Y7B4"/>
<protein>
    <submittedName>
        <fullName evidence="2">Aldolase</fullName>
    </submittedName>
</protein>
<dbReference type="SUPFAM" id="SSF51569">
    <property type="entry name" value="Aldolase"/>
    <property type="match status" value="1"/>
</dbReference>
<dbReference type="InterPro" id="IPR013785">
    <property type="entry name" value="Aldolase_TIM"/>
</dbReference>
<reference evidence="2 3" key="1">
    <citation type="submission" date="2018-09" db="EMBL/GenBank/DDBJ databases">
        <title>Genome sequencing of Nocardioides immobilis CCTCC AB 2017083 for comparison to Nocardioides silvaticus.</title>
        <authorList>
            <person name="Li C."/>
            <person name="Wang G."/>
        </authorList>
    </citation>
    <scope>NUCLEOTIDE SEQUENCE [LARGE SCALE GENOMIC DNA]</scope>
    <source>
        <strain evidence="2 3">CCTCC AB 2017083</strain>
    </source>
</reference>
<dbReference type="Gene3D" id="3.20.20.70">
    <property type="entry name" value="Aldolase class I"/>
    <property type="match status" value="1"/>
</dbReference>
<accession>A0A417Y7B4</accession>
<dbReference type="Proteomes" id="UP000283644">
    <property type="component" value="Unassembled WGS sequence"/>
</dbReference>
<dbReference type="OrthoDB" id="3726202at2"/>
<keyword evidence="3" id="KW-1185">Reference proteome</keyword>
<dbReference type="InterPro" id="IPR054574">
    <property type="entry name" value="Cgl0159_dom"/>
</dbReference>
<organism evidence="2 3">
    <name type="scientific">Nocardioides immobilis</name>
    <dbReference type="NCBI Taxonomy" id="2049295"/>
    <lineage>
        <taxon>Bacteria</taxon>
        <taxon>Bacillati</taxon>
        <taxon>Actinomycetota</taxon>
        <taxon>Actinomycetes</taxon>
        <taxon>Propionibacteriales</taxon>
        <taxon>Nocardioidaceae</taxon>
        <taxon>Nocardioides</taxon>
    </lineage>
</organism>
<evidence type="ECO:0000259" key="1">
    <source>
        <dbReference type="Pfam" id="PF22649"/>
    </source>
</evidence>
<name>A0A417Y7B4_9ACTN</name>
<feature type="domain" description="Cgl0159-like" evidence="1">
    <location>
        <begin position="53"/>
        <end position="303"/>
    </location>
</feature>
<dbReference type="EMBL" id="QXGH01000010">
    <property type="protein sequence ID" value="RHW28366.1"/>
    <property type="molecule type" value="Genomic_DNA"/>
</dbReference>
<dbReference type="Pfam" id="PF22649">
    <property type="entry name" value="Cgl0159"/>
    <property type="match status" value="1"/>
</dbReference>